<evidence type="ECO:0000313" key="2">
    <source>
        <dbReference type="Proteomes" id="UP000479000"/>
    </source>
</evidence>
<keyword evidence="2" id="KW-1185">Reference proteome</keyword>
<proteinExistence type="predicted"/>
<feature type="non-terminal residue" evidence="1">
    <location>
        <position position="104"/>
    </location>
</feature>
<dbReference type="EMBL" id="CADCXU010002364">
    <property type="protein sequence ID" value="CAA9994695.1"/>
    <property type="molecule type" value="Genomic_DNA"/>
</dbReference>
<sequence>MQLELQNLFSTCWNPRQNFCPPNILNLKNLVLFQKSAKLKWENIENLALFEDDLPHTSTSLLHQQYDALSLDQLRLATRERHYNISSITGAAPVLNRLSIFSDI</sequence>
<dbReference type="AlphaFoldDB" id="A0A6H5FX56"/>
<feature type="non-terminal residue" evidence="1">
    <location>
        <position position="1"/>
    </location>
</feature>
<gene>
    <name evidence="1" type="ORF">NTEN_LOCUS1511</name>
</gene>
<organism evidence="1 2">
    <name type="scientific">Nesidiocoris tenuis</name>
    <dbReference type="NCBI Taxonomy" id="355587"/>
    <lineage>
        <taxon>Eukaryota</taxon>
        <taxon>Metazoa</taxon>
        <taxon>Ecdysozoa</taxon>
        <taxon>Arthropoda</taxon>
        <taxon>Hexapoda</taxon>
        <taxon>Insecta</taxon>
        <taxon>Pterygota</taxon>
        <taxon>Neoptera</taxon>
        <taxon>Paraneoptera</taxon>
        <taxon>Hemiptera</taxon>
        <taxon>Heteroptera</taxon>
        <taxon>Panheteroptera</taxon>
        <taxon>Cimicomorpha</taxon>
        <taxon>Miridae</taxon>
        <taxon>Dicyphina</taxon>
        <taxon>Nesidiocoris</taxon>
    </lineage>
</organism>
<dbReference type="Proteomes" id="UP000479000">
    <property type="component" value="Unassembled WGS sequence"/>
</dbReference>
<reference evidence="1 2" key="1">
    <citation type="submission" date="2020-02" db="EMBL/GenBank/DDBJ databases">
        <authorList>
            <person name="Ferguson B K."/>
        </authorList>
    </citation>
    <scope>NUCLEOTIDE SEQUENCE [LARGE SCALE GENOMIC DNA]</scope>
</reference>
<accession>A0A6H5FX56</accession>
<evidence type="ECO:0000313" key="1">
    <source>
        <dbReference type="EMBL" id="CAA9994695.1"/>
    </source>
</evidence>
<name>A0A6H5FX56_9HEMI</name>
<protein>
    <submittedName>
        <fullName evidence="1">Uncharacterized protein</fullName>
    </submittedName>
</protein>